<evidence type="ECO:0000256" key="1">
    <source>
        <dbReference type="ARBA" id="ARBA00010541"/>
    </source>
</evidence>
<keyword evidence="5" id="KW-1185">Reference proteome</keyword>
<dbReference type="InterPro" id="IPR051201">
    <property type="entry name" value="Chloro_Bact_Ser_Proteases"/>
</dbReference>
<organism evidence="4 5">
    <name type="scientific">Quercus lobata</name>
    <name type="common">Valley oak</name>
    <dbReference type="NCBI Taxonomy" id="97700"/>
    <lineage>
        <taxon>Eukaryota</taxon>
        <taxon>Viridiplantae</taxon>
        <taxon>Streptophyta</taxon>
        <taxon>Embryophyta</taxon>
        <taxon>Tracheophyta</taxon>
        <taxon>Spermatophyta</taxon>
        <taxon>Magnoliopsida</taxon>
        <taxon>eudicotyledons</taxon>
        <taxon>Gunneridae</taxon>
        <taxon>Pentapetalae</taxon>
        <taxon>rosids</taxon>
        <taxon>fabids</taxon>
        <taxon>Fagales</taxon>
        <taxon>Fagaceae</taxon>
        <taxon>Quercus</taxon>
    </lineage>
</organism>
<dbReference type="EnsemblPlants" id="QL05p056041:mrna">
    <property type="protein sequence ID" value="QL05p056041:mrna"/>
    <property type="gene ID" value="QL05p056041"/>
</dbReference>
<evidence type="ECO:0000256" key="3">
    <source>
        <dbReference type="ARBA" id="ARBA00022801"/>
    </source>
</evidence>
<sequence length="153" mass="16788">MFDCVCVLHWHGAVDAFSSNPIDVDFPVKHEVHEESSGPEASPSVVFIKELEIVRSPKTTSDDVNLIEDENAKVDGTGSGFIWDNFGHIVTNHHVVAKLATDGSGIHCCKIYLADTRGNGFYREGKIVGVDPEYDLAVLKREHEVLPSGTLIE</sequence>
<accession>A0A7N2R547</accession>
<dbReference type="PANTHER" id="PTHR43343:SF6">
    <property type="entry name" value="PROTEASE DO-LIKE 5, CHLOROPLASTIC ISOFORM X1"/>
    <property type="match status" value="1"/>
</dbReference>
<dbReference type="Gramene" id="QL05p056041:mrna">
    <property type="protein sequence ID" value="QL05p056041:mrna"/>
    <property type="gene ID" value="QL05p056041"/>
</dbReference>
<dbReference type="GO" id="GO:0008233">
    <property type="term" value="F:peptidase activity"/>
    <property type="evidence" value="ECO:0007669"/>
    <property type="project" value="UniProtKB-KW"/>
</dbReference>
<protein>
    <submittedName>
        <fullName evidence="4">Uncharacterized protein</fullName>
    </submittedName>
</protein>
<dbReference type="PANTHER" id="PTHR43343">
    <property type="entry name" value="PEPTIDASE S12"/>
    <property type="match status" value="1"/>
</dbReference>
<dbReference type="EMBL" id="LRBV02000005">
    <property type="status" value="NOT_ANNOTATED_CDS"/>
    <property type="molecule type" value="Genomic_DNA"/>
</dbReference>
<keyword evidence="2" id="KW-0645">Protease</keyword>
<name>A0A7N2R547_QUELO</name>
<dbReference type="SUPFAM" id="SSF50494">
    <property type="entry name" value="Trypsin-like serine proteases"/>
    <property type="match status" value="1"/>
</dbReference>
<dbReference type="Pfam" id="PF13365">
    <property type="entry name" value="Trypsin_2"/>
    <property type="match status" value="1"/>
</dbReference>
<dbReference type="InterPro" id="IPR009003">
    <property type="entry name" value="Peptidase_S1_PA"/>
</dbReference>
<reference evidence="4" key="2">
    <citation type="submission" date="2021-01" db="UniProtKB">
        <authorList>
            <consortium name="EnsemblPlants"/>
        </authorList>
    </citation>
    <scope>IDENTIFICATION</scope>
</reference>
<evidence type="ECO:0000313" key="4">
    <source>
        <dbReference type="EnsemblPlants" id="QL05p056041:mrna"/>
    </source>
</evidence>
<evidence type="ECO:0000313" key="5">
    <source>
        <dbReference type="Proteomes" id="UP000594261"/>
    </source>
</evidence>
<reference evidence="4 5" key="1">
    <citation type="journal article" date="2016" name="G3 (Bethesda)">
        <title>First Draft Assembly and Annotation of the Genome of a California Endemic Oak Quercus lobata Nee (Fagaceae).</title>
        <authorList>
            <person name="Sork V.L."/>
            <person name="Fitz-Gibbon S.T."/>
            <person name="Puiu D."/>
            <person name="Crepeau M."/>
            <person name="Gugger P.F."/>
            <person name="Sherman R."/>
            <person name="Stevens K."/>
            <person name="Langley C.H."/>
            <person name="Pellegrini M."/>
            <person name="Salzberg S.L."/>
        </authorList>
    </citation>
    <scope>NUCLEOTIDE SEQUENCE [LARGE SCALE GENOMIC DNA]</scope>
    <source>
        <strain evidence="4 5">cv. SW786</strain>
    </source>
</reference>
<proteinExistence type="inferred from homology"/>
<dbReference type="AlphaFoldDB" id="A0A7N2R547"/>
<dbReference type="GO" id="GO:0006508">
    <property type="term" value="P:proteolysis"/>
    <property type="evidence" value="ECO:0007669"/>
    <property type="project" value="UniProtKB-KW"/>
</dbReference>
<evidence type="ECO:0000256" key="2">
    <source>
        <dbReference type="ARBA" id="ARBA00022670"/>
    </source>
</evidence>
<dbReference type="Proteomes" id="UP000594261">
    <property type="component" value="Chromosome 5"/>
</dbReference>
<comment type="similarity">
    <text evidence="1">Belongs to the peptidase S1C family.</text>
</comment>
<dbReference type="InParanoid" id="A0A7N2R547"/>
<dbReference type="InterPro" id="IPR043504">
    <property type="entry name" value="Peptidase_S1_PA_chymotrypsin"/>
</dbReference>
<keyword evidence="3" id="KW-0378">Hydrolase</keyword>
<dbReference type="Gene3D" id="2.40.10.10">
    <property type="entry name" value="Trypsin-like serine proteases"/>
    <property type="match status" value="1"/>
</dbReference>